<evidence type="ECO:0000256" key="1">
    <source>
        <dbReference type="SAM" id="Phobius"/>
    </source>
</evidence>
<dbReference type="EMBL" id="SMFP01000001">
    <property type="protein sequence ID" value="TDE41129.1"/>
    <property type="molecule type" value="Genomic_DNA"/>
</dbReference>
<sequence>MTHAEIENRIAEIAELMRAKLGGRGTTLRAVLRKARPQLPRRIRSRAKLLAEAEPFAQHPQLRLTLDAGALERAASEVEAHLKAIDLADRRKGWWLGMLGGLAFNVLLLTAVLIALLRWRGFV</sequence>
<dbReference type="RefSeq" id="WP_132827119.1">
    <property type="nucleotide sequence ID" value="NZ_SMFP01000001.1"/>
</dbReference>
<evidence type="ECO:0000313" key="3">
    <source>
        <dbReference type="Proteomes" id="UP000294662"/>
    </source>
</evidence>
<comment type="caution">
    <text evidence="2">The sequence shown here is derived from an EMBL/GenBank/DDBJ whole genome shotgun (WGS) entry which is preliminary data.</text>
</comment>
<feature type="transmembrane region" description="Helical" evidence="1">
    <location>
        <begin position="93"/>
        <end position="117"/>
    </location>
</feature>
<dbReference type="OrthoDB" id="7874312at2"/>
<keyword evidence="1" id="KW-0472">Membrane</keyword>
<proteinExistence type="predicted"/>
<dbReference type="Proteomes" id="UP000294662">
    <property type="component" value="Unassembled WGS sequence"/>
</dbReference>
<protein>
    <submittedName>
        <fullName evidence="2">Uncharacterized protein</fullName>
    </submittedName>
</protein>
<dbReference type="AlphaFoldDB" id="A0A4R5F183"/>
<keyword evidence="1" id="KW-1133">Transmembrane helix</keyword>
<keyword evidence="3" id="KW-1185">Reference proteome</keyword>
<name>A0A4R5F183_9RHOB</name>
<accession>A0A4R5F183</accession>
<reference evidence="2 3" key="1">
    <citation type="submission" date="2019-03" db="EMBL/GenBank/DDBJ databases">
        <authorList>
            <person name="Zhang S."/>
        </authorList>
    </citation>
    <scope>NUCLEOTIDE SEQUENCE [LARGE SCALE GENOMIC DNA]</scope>
    <source>
        <strain evidence="2 3">S4J41</strain>
    </source>
</reference>
<gene>
    <name evidence="2" type="ORF">E1B25_02670</name>
</gene>
<organism evidence="2 3">
    <name type="scientific">Antarcticimicrobium sediminis</name>
    <dbReference type="NCBI Taxonomy" id="2546227"/>
    <lineage>
        <taxon>Bacteria</taxon>
        <taxon>Pseudomonadati</taxon>
        <taxon>Pseudomonadota</taxon>
        <taxon>Alphaproteobacteria</taxon>
        <taxon>Rhodobacterales</taxon>
        <taxon>Paracoccaceae</taxon>
        <taxon>Antarcticimicrobium</taxon>
    </lineage>
</organism>
<evidence type="ECO:0000313" key="2">
    <source>
        <dbReference type="EMBL" id="TDE41129.1"/>
    </source>
</evidence>
<keyword evidence="1" id="KW-0812">Transmembrane</keyword>